<dbReference type="InterPro" id="IPR009327">
    <property type="entry name" value="Cupin_DUF985"/>
</dbReference>
<dbReference type="STRING" id="290317.Cpha266_0612"/>
<dbReference type="HOGENOM" id="CLU_088365_0_1_10"/>
<dbReference type="OrthoDB" id="9798288at2"/>
<evidence type="ECO:0000313" key="2">
    <source>
        <dbReference type="EMBL" id="ABL64668.1"/>
    </source>
</evidence>
<dbReference type="InterPro" id="IPR011051">
    <property type="entry name" value="RmlC_Cupin_sf"/>
</dbReference>
<protein>
    <recommendedName>
        <fullName evidence="1">DUF985 domain-containing protein</fullName>
    </recommendedName>
</protein>
<keyword evidence="3" id="KW-1185">Reference proteome</keyword>
<sequence length="168" mass="19015">MQKAEFWITHLALQQHPEGGFYRETYRNRGGYDFTGSTSFGAHRSYATAIHYLLKEGQQSKLHRIQSDELWFFHTGSPLVVHIFSELEANYSSFTLGLDPVSGQLLQASVPAGSWFGACFPDSIVTDRYTLVSCVVAPGFDFIDFEFANKNILSDIFPRHKALIDRLT</sequence>
<dbReference type="InterPro" id="IPR014710">
    <property type="entry name" value="RmlC-like_jellyroll"/>
</dbReference>
<dbReference type="eggNOG" id="COG3542">
    <property type="taxonomic scope" value="Bacteria"/>
</dbReference>
<dbReference type="RefSeq" id="WP_011744501.1">
    <property type="nucleotide sequence ID" value="NC_008639.1"/>
</dbReference>
<dbReference type="EMBL" id="CP000492">
    <property type="protein sequence ID" value="ABL64668.1"/>
    <property type="molecule type" value="Genomic_DNA"/>
</dbReference>
<dbReference type="InterPro" id="IPR039935">
    <property type="entry name" value="YML079W-like"/>
</dbReference>
<gene>
    <name evidence="2" type="ordered locus">Cpha266_0612</name>
</gene>
<dbReference type="AlphaFoldDB" id="A1BE41"/>
<dbReference type="PANTHER" id="PTHR33387:SF3">
    <property type="entry name" value="DUF985 DOMAIN-CONTAINING PROTEIN"/>
    <property type="match status" value="1"/>
</dbReference>
<evidence type="ECO:0000313" key="3">
    <source>
        <dbReference type="Proteomes" id="UP000008701"/>
    </source>
</evidence>
<dbReference type="CDD" id="cd06121">
    <property type="entry name" value="cupin_YML079wp"/>
    <property type="match status" value="1"/>
</dbReference>
<name>A1BE41_CHLPD</name>
<dbReference type="PANTHER" id="PTHR33387">
    <property type="entry name" value="RMLC-LIKE JELLY ROLL FOLD PROTEIN"/>
    <property type="match status" value="1"/>
</dbReference>
<dbReference type="SUPFAM" id="SSF51182">
    <property type="entry name" value="RmlC-like cupins"/>
    <property type="match status" value="1"/>
</dbReference>
<reference evidence="2 3" key="1">
    <citation type="submission" date="2006-12" db="EMBL/GenBank/DDBJ databases">
        <title>Complete sequence of Chlorobium phaeobacteroides DSM 266.</title>
        <authorList>
            <consortium name="US DOE Joint Genome Institute"/>
            <person name="Copeland A."/>
            <person name="Lucas S."/>
            <person name="Lapidus A."/>
            <person name="Barry K."/>
            <person name="Detter J.C."/>
            <person name="Glavina del Rio T."/>
            <person name="Hammon N."/>
            <person name="Israni S."/>
            <person name="Pitluck S."/>
            <person name="Goltsman E."/>
            <person name="Schmutz J."/>
            <person name="Larimer F."/>
            <person name="Land M."/>
            <person name="Hauser L."/>
            <person name="Mikhailova N."/>
            <person name="Li T."/>
            <person name="Overmann J."/>
            <person name="Bryant D.A."/>
            <person name="Richardson P."/>
        </authorList>
    </citation>
    <scope>NUCLEOTIDE SEQUENCE [LARGE SCALE GENOMIC DNA]</scope>
    <source>
        <strain evidence="2 3">DSM 266</strain>
    </source>
</reference>
<dbReference type="Gene3D" id="2.60.120.10">
    <property type="entry name" value="Jelly Rolls"/>
    <property type="match status" value="1"/>
</dbReference>
<evidence type="ECO:0000259" key="1">
    <source>
        <dbReference type="Pfam" id="PF06172"/>
    </source>
</evidence>
<dbReference type="KEGG" id="cph:Cpha266_0612"/>
<accession>A1BE41</accession>
<organism evidence="2 3">
    <name type="scientific">Chlorobium phaeobacteroides (strain DSM 266 / SMG 266 / 2430)</name>
    <dbReference type="NCBI Taxonomy" id="290317"/>
    <lineage>
        <taxon>Bacteria</taxon>
        <taxon>Pseudomonadati</taxon>
        <taxon>Chlorobiota</taxon>
        <taxon>Chlorobiia</taxon>
        <taxon>Chlorobiales</taxon>
        <taxon>Chlorobiaceae</taxon>
        <taxon>Chlorobium/Pelodictyon group</taxon>
        <taxon>Chlorobium</taxon>
    </lineage>
</organism>
<proteinExistence type="predicted"/>
<dbReference type="Proteomes" id="UP000008701">
    <property type="component" value="Chromosome"/>
</dbReference>
<dbReference type="Pfam" id="PF06172">
    <property type="entry name" value="Cupin_5"/>
    <property type="match status" value="1"/>
</dbReference>
<feature type="domain" description="DUF985" evidence="1">
    <location>
        <begin position="6"/>
        <end position="148"/>
    </location>
</feature>